<accession>A0ABT5FDJ5</accession>
<feature type="transmembrane region" description="Helical" evidence="1">
    <location>
        <begin position="64"/>
        <end position="87"/>
    </location>
</feature>
<evidence type="ECO:0000313" key="2">
    <source>
        <dbReference type="EMBL" id="MDC2888682.1"/>
    </source>
</evidence>
<keyword evidence="1" id="KW-0472">Membrane</keyword>
<keyword evidence="3" id="KW-1185">Reference proteome</keyword>
<dbReference type="RefSeq" id="WP_272180268.1">
    <property type="nucleotide sequence ID" value="NZ_JAQOMS010000002.1"/>
</dbReference>
<name>A0ABT5FDJ5_9GAMM</name>
<comment type="caution">
    <text evidence="2">The sequence shown here is derived from an EMBL/GenBank/DDBJ whole genome shotgun (WGS) entry which is preliminary data.</text>
</comment>
<proteinExistence type="predicted"/>
<keyword evidence="1" id="KW-0812">Transmembrane</keyword>
<dbReference type="Proteomes" id="UP001528411">
    <property type="component" value="Unassembled WGS sequence"/>
</dbReference>
<dbReference type="EMBL" id="JAQOMS010000002">
    <property type="protein sequence ID" value="MDC2888682.1"/>
    <property type="molecule type" value="Genomic_DNA"/>
</dbReference>
<keyword evidence="1" id="KW-1133">Transmembrane helix</keyword>
<reference evidence="2 3" key="1">
    <citation type="submission" date="2023-01" db="EMBL/GenBank/DDBJ databases">
        <title>Psychrosphaera sp. nov., isolated from marine algae.</title>
        <authorList>
            <person name="Bayburt H."/>
            <person name="Choi B.J."/>
            <person name="Kim J.M."/>
            <person name="Choi D.G."/>
            <person name="Jeon C.O."/>
        </authorList>
    </citation>
    <scope>NUCLEOTIDE SEQUENCE [LARGE SCALE GENOMIC DNA]</scope>
    <source>
        <strain evidence="2 3">G1-22</strain>
    </source>
</reference>
<feature type="transmembrane region" description="Helical" evidence="1">
    <location>
        <begin position="35"/>
        <end position="52"/>
    </location>
</feature>
<evidence type="ECO:0000256" key="1">
    <source>
        <dbReference type="SAM" id="Phobius"/>
    </source>
</evidence>
<gene>
    <name evidence="2" type="ORF">PN838_07785</name>
</gene>
<sequence>MTTITQTYNDTIPTSRSLVWFKQGWQLMKQAPFKLFLFLFSFLIIEGVIQMLPAPYSVVVSKWAMALMAASTLAIVTTFSQASTFFTQSHFLQWLGKNARTRHCLDIAFSYAIMDGKCITRRRWFSAINIRDYG</sequence>
<protein>
    <submittedName>
        <fullName evidence="2">Uncharacterized protein</fullName>
    </submittedName>
</protein>
<evidence type="ECO:0000313" key="3">
    <source>
        <dbReference type="Proteomes" id="UP001528411"/>
    </source>
</evidence>
<organism evidence="2 3">
    <name type="scientific">Psychrosphaera algicola</name>
    <dbReference type="NCBI Taxonomy" id="3023714"/>
    <lineage>
        <taxon>Bacteria</taxon>
        <taxon>Pseudomonadati</taxon>
        <taxon>Pseudomonadota</taxon>
        <taxon>Gammaproteobacteria</taxon>
        <taxon>Alteromonadales</taxon>
        <taxon>Pseudoalteromonadaceae</taxon>
        <taxon>Psychrosphaera</taxon>
    </lineage>
</organism>